<dbReference type="InterPro" id="IPR018357">
    <property type="entry name" value="Hexapep_transf_CS"/>
</dbReference>
<dbReference type="Pfam" id="PF00132">
    <property type="entry name" value="Hexapep"/>
    <property type="match status" value="1"/>
</dbReference>
<evidence type="ECO:0000313" key="5">
    <source>
        <dbReference type="Proteomes" id="UP000181901"/>
    </source>
</evidence>
<evidence type="ECO:0000256" key="2">
    <source>
        <dbReference type="ARBA" id="ARBA00022737"/>
    </source>
</evidence>
<dbReference type="SUPFAM" id="SSF51161">
    <property type="entry name" value="Trimeric LpxA-like enzymes"/>
    <property type="match status" value="1"/>
</dbReference>
<accession>A0A1J5N9W8</accession>
<keyword evidence="2" id="KW-0677">Repeat</keyword>
<gene>
    <name evidence="4" type="ORF">BerOc1_01977</name>
</gene>
<keyword evidence="1 4" id="KW-0808">Transferase</keyword>
<keyword evidence="3 4" id="KW-0012">Acyltransferase</keyword>
<name>A0A1J5N9W8_9BACT</name>
<dbReference type="GO" id="GO:0016746">
    <property type="term" value="F:acyltransferase activity"/>
    <property type="evidence" value="ECO:0007669"/>
    <property type="project" value="UniProtKB-KW"/>
</dbReference>
<dbReference type="PROSITE" id="PS00101">
    <property type="entry name" value="HEXAPEP_TRANSFERASES"/>
    <property type="match status" value="1"/>
</dbReference>
<dbReference type="PANTHER" id="PTHR23416:SF78">
    <property type="entry name" value="LIPOPOLYSACCHARIDE BIOSYNTHESIS O-ACETYL TRANSFERASE WBBJ-RELATED"/>
    <property type="match status" value="1"/>
</dbReference>
<proteinExistence type="predicted"/>
<dbReference type="EC" id="2.3.1.-" evidence="4"/>
<dbReference type="AlphaFoldDB" id="A0A1J5N9W8"/>
<organism evidence="4 5">
    <name type="scientific">Pseudodesulfovibrio hydrargyri</name>
    <dbReference type="NCBI Taxonomy" id="2125990"/>
    <lineage>
        <taxon>Bacteria</taxon>
        <taxon>Pseudomonadati</taxon>
        <taxon>Thermodesulfobacteriota</taxon>
        <taxon>Desulfovibrionia</taxon>
        <taxon>Desulfovibrionales</taxon>
        <taxon>Desulfovibrionaceae</taxon>
    </lineage>
</organism>
<evidence type="ECO:0000256" key="3">
    <source>
        <dbReference type="ARBA" id="ARBA00023315"/>
    </source>
</evidence>
<protein>
    <submittedName>
        <fullName evidence="4">Putative acetyltransferase</fullName>
        <ecNumber evidence="4">2.3.1.-</ecNumber>
    </submittedName>
</protein>
<dbReference type="Proteomes" id="UP000181901">
    <property type="component" value="Unassembled WGS sequence"/>
</dbReference>
<dbReference type="RefSeq" id="WP_165610807.1">
    <property type="nucleotide sequence ID" value="NZ_LKAQ01000004.1"/>
</dbReference>
<sequence length="221" mass="23135">MQDDILKQAYPEVGFGSLVQVLGMDRVTIGAGSLVSDGAWINVCSPATGGSVTIGKCVQVGRYSMLNSGGVLELGDYCLLGPHVVISNADHVTDDVNLPYVAQGARLGGETLIGDNCWLAANVCVVGSATVGRGSIVGAGSVVTRDVEPFCMVAGNPGRVVRMYNPESGAWEGAASKEEKERIRRARERKPLPGPEEYRRLLDNGGVRGLDAVFAGNGVCL</sequence>
<reference evidence="4 5" key="1">
    <citation type="submission" date="2015-09" db="EMBL/GenBank/DDBJ databases">
        <title>Genome of Desulfovibrio dechloracetivorans BerOc1, a mercury methylating strain isolated from highly hydrocarbons and metals contaminated coastal sediments.</title>
        <authorList>
            <person name="Goni Urriza M."/>
            <person name="Gassie C."/>
            <person name="Bouchez O."/>
            <person name="Klopp C."/>
            <person name="Ranchou-Peyruse A."/>
            <person name="Remy G."/>
        </authorList>
    </citation>
    <scope>NUCLEOTIDE SEQUENCE [LARGE SCALE GENOMIC DNA]</scope>
    <source>
        <strain evidence="4 5">BerOc1</strain>
    </source>
</reference>
<dbReference type="EMBL" id="LKAQ01000004">
    <property type="protein sequence ID" value="OIQ50047.1"/>
    <property type="molecule type" value="Genomic_DNA"/>
</dbReference>
<keyword evidence="5" id="KW-1185">Reference proteome</keyword>
<dbReference type="InterPro" id="IPR011004">
    <property type="entry name" value="Trimer_LpxA-like_sf"/>
</dbReference>
<comment type="caution">
    <text evidence="4">The sequence shown here is derived from an EMBL/GenBank/DDBJ whole genome shotgun (WGS) entry which is preliminary data.</text>
</comment>
<dbReference type="PANTHER" id="PTHR23416">
    <property type="entry name" value="SIALIC ACID SYNTHASE-RELATED"/>
    <property type="match status" value="1"/>
</dbReference>
<evidence type="ECO:0000313" key="4">
    <source>
        <dbReference type="EMBL" id="OIQ50047.1"/>
    </source>
</evidence>
<dbReference type="CDD" id="cd04647">
    <property type="entry name" value="LbH_MAT_like"/>
    <property type="match status" value="1"/>
</dbReference>
<dbReference type="Gene3D" id="2.160.10.10">
    <property type="entry name" value="Hexapeptide repeat proteins"/>
    <property type="match status" value="1"/>
</dbReference>
<dbReference type="InterPro" id="IPR001451">
    <property type="entry name" value="Hexapep"/>
</dbReference>
<evidence type="ECO:0000256" key="1">
    <source>
        <dbReference type="ARBA" id="ARBA00022679"/>
    </source>
</evidence>
<dbReference type="InterPro" id="IPR051159">
    <property type="entry name" value="Hexapeptide_acetyltransf"/>
</dbReference>